<proteinExistence type="predicted"/>
<dbReference type="AlphaFoldDB" id="A0A3A9KMI5"/>
<protein>
    <submittedName>
        <fullName evidence="1">Acylneuraminate cytidylyltransferase</fullName>
    </submittedName>
</protein>
<sequence>MSDNDRTVALIPARGGSKTIPYKNIKMFLGKPLIAWTIEVALSTKGIDRVIVSTDDLKIAEIAKHYNAEVFLREKHLALDDSMPIDVIKSVITRLRKEGDSASYMVYLEPTSPLRIQSDIEQSLKLLRDSSNSFKSVATYTEAELNPHRAWKIEDDIPKVFIPGANPWLPRQVQPRAFQLNGAVYTFSIHDILHHAQHLLPEPSGAILMPKNRSIDIDDEVDFLLGELLLKRRLDSECSK</sequence>
<reference evidence="1 2" key="1">
    <citation type="submission" date="2017-10" db="EMBL/GenBank/DDBJ databases">
        <title>Bacillus sp. nov., a halophilic bacterium isolated from a Keqin Lake.</title>
        <authorList>
            <person name="Wang H."/>
        </authorList>
    </citation>
    <scope>NUCLEOTIDE SEQUENCE [LARGE SCALE GENOMIC DNA]</scope>
    <source>
        <strain evidence="1 2">KCTC 13187</strain>
    </source>
</reference>
<dbReference type="CDD" id="cd02513">
    <property type="entry name" value="CMP-NeuAc_Synthase"/>
    <property type="match status" value="1"/>
</dbReference>
<dbReference type="InterPro" id="IPR003329">
    <property type="entry name" value="Cytidylyl_trans"/>
</dbReference>
<keyword evidence="2" id="KW-1185">Reference proteome</keyword>
<dbReference type="Gene3D" id="3.90.550.10">
    <property type="entry name" value="Spore Coat Polysaccharide Biosynthesis Protein SpsA, Chain A"/>
    <property type="match status" value="1"/>
</dbReference>
<keyword evidence="1" id="KW-0548">Nucleotidyltransferase</keyword>
<name>A0A3A9KMI5_9BACI</name>
<dbReference type="PANTHER" id="PTHR21485:SF6">
    <property type="entry name" value="N-ACYLNEURAMINATE CYTIDYLYLTRANSFERASE-RELATED"/>
    <property type="match status" value="1"/>
</dbReference>
<gene>
    <name evidence="1" type="ORF">CR203_03445</name>
</gene>
<evidence type="ECO:0000313" key="1">
    <source>
        <dbReference type="EMBL" id="RKL69105.1"/>
    </source>
</evidence>
<dbReference type="EMBL" id="PDOE01000001">
    <property type="protein sequence ID" value="RKL69105.1"/>
    <property type="molecule type" value="Genomic_DNA"/>
</dbReference>
<dbReference type="InterPro" id="IPR029044">
    <property type="entry name" value="Nucleotide-diphossugar_trans"/>
</dbReference>
<organism evidence="1 2">
    <name type="scientific">Salipaludibacillus neizhouensis</name>
    <dbReference type="NCBI Taxonomy" id="885475"/>
    <lineage>
        <taxon>Bacteria</taxon>
        <taxon>Bacillati</taxon>
        <taxon>Bacillota</taxon>
        <taxon>Bacilli</taxon>
        <taxon>Bacillales</taxon>
        <taxon>Bacillaceae</taxon>
    </lineage>
</organism>
<dbReference type="SUPFAM" id="SSF53448">
    <property type="entry name" value="Nucleotide-diphospho-sugar transferases"/>
    <property type="match status" value="1"/>
</dbReference>
<accession>A0A3A9KMI5</accession>
<keyword evidence="1" id="KW-0808">Transferase</keyword>
<dbReference type="InterPro" id="IPR050793">
    <property type="entry name" value="CMP-NeuNAc_synthase"/>
</dbReference>
<dbReference type="OrthoDB" id="9805604at2"/>
<dbReference type="Proteomes" id="UP000281498">
    <property type="component" value="Unassembled WGS sequence"/>
</dbReference>
<dbReference type="GO" id="GO:0008781">
    <property type="term" value="F:N-acylneuraminate cytidylyltransferase activity"/>
    <property type="evidence" value="ECO:0007669"/>
    <property type="project" value="TreeGrafter"/>
</dbReference>
<evidence type="ECO:0000313" key="2">
    <source>
        <dbReference type="Proteomes" id="UP000281498"/>
    </source>
</evidence>
<comment type="caution">
    <text evidence="1">The sequence shown here is derived from an EMBL/GenBank/DDBJ whole genome shotgun (WGS) entry which is preliminary data.</text>
</comment>
<dbReference type="Pfam" id="PF02348">
    <property type="entry name" value="CTP_transf_3"/>
    <property type="match status" value="1"/>
</dbReference>
<dbReference type="PANTHER" id="PTHR21485">
    <property type="entry name" value="HAD SUPERFAMILY MEMBERS CMAS AND KDSC"/>
    <property type="match status" value="1"/>
</dbReference>
<dbReference type="RefSeq" id="WP_110936256.1">
    <property type="nucleotide sequence ID" value="NZ_KZ614146.1"/>
</dbReference>